<sequence>MNILTTRCYKGETDWCAIANLIDACEAVDRLGEEVSATELKLILDAPKLDKARDVQLWEDGNYKLIGLSLLDMPDSQNEIDACLWFYVHPNLRSEGLEKDIIKWGEKRLREVAKERNLPAKLRTYTREDKTDEMRLLEKQGFEVDRYFLTMARSLAEPIPTPEFPADFALTHVSGEQDIQPWVEMFNQSFIDHWNHHDLTAETVRYWMQDPNYQPELDLIAVSGDSLRDSFASRKFAAFCDCQIKPQKNARSDTKDGWIEFLGTRRDFRKKGLGKAMLLAGLHKLKAAGANTAKLSVDADSLTGATKLYKSVGFRPVETWIEWAKTV</sequence>
<dbReference type="GO" id="GO:0016747">
    <property type="term" value="F:acyltransferase activity, transferring groups other than amino-acyl groups"/>
    <property type="evidence" value="ECO:0007669"/>
    <property type="project" value="InterPro"/>
</dbReference>
<name>K9VCN8_9CYAN</name>
<reference evidence="2 3" key="1">
    <citation type="submission" date="2012-05" db="EMBL/GenBank/DDBJ databases">
        <title>Finished chromosome of genome of Oscillatoria sp. PCC 7112.</title>
        <authorList>
            <consortium name="US DOE Joint Genome Institute"/>
            <person name="Gugger M."/>
            <person name="Coursin T."/>
            <person name="Rippka R."/>
            <person name="Tandeau De Marsac N."/>
            <person name="Huntemann M."/>
            <person name="Wei C.-L."/>
            <person name="Han J."/>
            <person name="Detter J.C."/>
            <person name="Han C."/>
            <person name="Tapia R."/>
            <person name="Davenport K."/>
            <person name="Daligault H."/>
            <person name="Erkkila T."/>
            <person name="Gu W."/>
            <person name="Munk A.C.C."/>
            <person name="Teshima H."/>
            <person name="Xu Y."/>
            <person name="Chain P."/>
            <person name="Chen A."/>
            <person name="Krypides N."/>
            <person name="Mavromatis K."/>
            <person name="Markowitz V."/>
            <person name="Szeto E."/>
            <person name="Ivanova N."/>
            <person name="Mikhailova N."/>
            <person name="Ovchinnikova G."/>
            <person name="Pagani I."/>
            <person name="Pati A."/>
            <person name="Goodwin L."/>
            <person name="Peters L."/>
            <person name="Pitluck S."/>
            <person name="Woyke T."/>
            <person name="Kerfeld C."/>
        </authorList>
    </citation>
    <scope>NUCLEOTIDE SEQUENCE [LARGE SCALE GENOMIC DNA]</scope>
    <source>
        <strain evidence="2 3">PCC 7112</strain>
    </source>
</reference>
<accession>K9VCN8</accession>
<dbReference type="PROSITE" id="PS51186">
    <property type="entry name" value="GNAT"/>
    <property type="match status" value="1"/>
</dbReference>
<dbReference type="AlphaFoldDB" id="K9VCN8"/>
<dbReference type="EMBL" id="CP003614">
    <property type="protein sequence ID" value="AFZ05681.1"/>
    <property type="molecule type" value="Genomic_DNA"/>
</dbReference>
<keyword evidence="2" id="KW-0808">Transferase</keyword>
<dbReference type="PANTHER" id="PTHR43617">
    <property type="entry name" value="L-AMINO ACID N-ACETYLTRANSFERASE"/>
    <property type="match status" value="1"/>
</dbReference>
<dbReference type="InterPro" id="IPR000182">
    <property type="entry name" value="GNAT_dom"/>
</dbReference>
<gene>
    <name evidence="2" type="ORF">Osc7112_1131</name>
</gene>
<evidence type="ECO:0000259" key="1">
    <source>
        <dbReference type="PROSITE" id="PS51186"/>
    </source>
</evidence>
<dbReference type="Gene3D" id="3.40.630.30">
    <property type="match status" value="1"/>
</dbReference>
<evidence type="ECO:0000313" key="2">
    <source>
        <dbReference type="EMBL" id="AFZ05681.1"/>
    </source>
</evidence>
<dbReference type="OrthoDB" id="9799092at2"/>
<feature type="domain" description="N-acetyltransferase" evidence="1">
    <location>
        <begin position="169"/>
        <end position="327"/>
    </location>
</feature>
<dbReference type="Pfam" id="PF00583">
    <property type="entry name" value="Acetyltransf_1"/>
    <property type="match status" value="1"/>
</dbReference>
<dbReference type="InterPro" id="IPR050276">
    <property type="entry name" value="MshD_Acetyltransferase"/>
</dbReference>
<dbReference type="KEGG" id="oni:Osc7112_1131"/>
<dbReference type="eggNOG" id="COG0456">
    <property type="taxonomic scope" value="Bacteria"/>
</dbReference>
<organism evidence="2 3">
    <name type="scientific">Phormidium nigroviride PCC 7112</name>
    <dbReference type="NCBI Taxonomy" id="179408"/>
    <lineage>
        <taxon>Bacteria</taxon>
        <taxon>Bacillati</taxon>
        <taxon>Cyanobacteriota</taxon>
        <taxon>Cyanophyceae</taxon>
        <taxon>Oscillatoriophycideae</taxon>
        <taxon>Oscillatoriales</taxon>
        <taxon>Oscillatoriaceae</taxon>
        <taxon>Phormidium</taxon>
    </lineage>
</organism>
<protein>
    <submittedName>
        <fullName evidence="2">GCN5-related N-acetyltransferase</fullName>
    </submittedName>
</protein>
<dbReference type="PATRIC" id="fig|179408.3.peg.1379"/>
<dbReference type="InterPro" id="IPR016181">
    <property type="entry name" value="Acyl_CoA_acyltransferase"/>
</dbReference>
<dbReference type="Proteomes" id="UP000010478">
    <property type="component" value="Chromosome"/>
</dbReference>
<dbReference type="STRING" id="179408.Osc7112_1131"/>
<proteinExistence type="predicted"/>
<dbReference type="SUPFAM" id="SSF55729">
    <property type="entry name" value="Acyl-CoA N-acyltransferases (Nat)"/>
    <property type="match status" value="1"/>
</dbReference>
<dbReference type="CDD" id="cd04301">
    <property type="entry name" value="NAT_SF"/>
    <property type="match status" value="1"/>
</dbReference>
<keyword evidence="3" id="KW-1185">Reference proteome</keyword>
<dbReference type="RefSeq" id="WP_015175007.1">
    <property type="nucleotide sequence ID" value="NC_019729.1"/>
</dbReference>
<dbReference type="HOGENOM" id="CLU_056890_0_0_3"/>
<evidence type="ECO:0000313" key="3">
    <source>
        <dbReference type="Proteomes" id="UP000010478"/>
    </source>
</evidence>